<evidence type="ECO:0000256" key="5">
    <source>
        <dbReference type="ARBA" id="ARBA00023204"/>
    </source>
</evidence>
<dbReference type="SUPFAM" id="SSF52980">
    <property type="entry name" value="Restriction endonuclease-like"/>
    <property type="match status" value="1"/>
</dbReference>
<feature type="region of interest" description="Disordered" evidence="7">
    <location>
        <begin position="1"/>
        <end position="49"/>
    </location>
</feature>
<feature type="compositionally biased region" description="Basic and acidic residues" evidence="7">
    <location>
        <begin position="9"/>
        <end position="21"/>
    </location>
</feature>
<gene>
    <name evidence="8" type="ORF">DY240_19895</name>
</gene>
<keyword evidence="5" id="KW-0234">DNA repair</keyword>
<evidence type="ECO:0000256" key="7">
    <source>
        <dbReference type="SAM" id="MobiDB-lite"/>
    </source>
</evidence>
<dbReference type="OrthoDB" id="9801520at2"/>
<dbReference type="NCBIfam" id="TIGR00632">
    <property type="entry name" value="vsr"/>
    <property type="match status" value="1"/>
</dbReference>
<keyword evidence="3" id="KW-0227">DNA damage</keyword>
<dbReference type="GO" id="GO:0004519">
    <property type="term" value="F:endonuclease activity"/>
    <property type="evidence" value="ECO:0007669"/>
    <property type="project" value="UniProtKB-KW"/>
</dbReference>
<dbReference type="Proteomes" id="UP000284057">
    <property type="component" value="Unassembled WGS sequence"/>
</dbReference>
<dbReference type="EMBL" id="QUAL01000183">
    <property type="protein sequence ID" value="RIQ19480.1"/>
    <property type="molecule type" value="Genomic_DNA"/>
</dbReference>
<dbReference type="GO" id="GO:0006298">
    <property type="term" value="P:mismatch repair"/>
    <property type="evidence" value="ECO:0007669"/>
    <property type="project" value="InterPro"/>
</dbReference>
<keyword evidence="1" id="KW-0540">Nuclease</keyword>
<evidence type="ECO:0000313" key="8">
    <source>
        <dbReference type="EMBL" id="RIQ19480.1"/>
    </source>
</evidence>
<keyword evidence="2 8" id="KW-0255">Endonuclease</keyword>
<evidence type="ECO:0000313" key="9">
    <source>
        <dbReference type="Proteomes" id="UP000284057"/>
    </source>
</evidence>
<proteinExistence type="inferred from homology"/>
<name>A0A418KM67_9ACTN</name>
<dbReference type="InterPro" id="IPR004603">
    <property type="entry name" value="DNA_mismatch_endonuc_vsr"/>
</dbReference>
<comment type="similarity">
    <text evidence="6">Belongs to the Vsr family.</text>
</comment>
<dbReference type="InterPro" id="IPR011335">
    <property type="entry name" value="Restrct_endonuc-II-like"/>
</dbReference>
<dbReference type="GO" id="GO:0016787">
    <property type="term" value="F:hydrolase activity"/>
    <property type="evidence" value="ECO:0007669"/>
    <property type="project" value="UniProtKB-KW"/>
</dbReference>
<evidence type="ECO:0000256" key="3">
    <source>
        <dbReference type="ARBA" id="ARBA00022763"/>
    </source>
</evidence>
<evidence type="ECO:0000256" key="1">
    <source>
        <dbReference type="ARBA" id="ARBA00022722"/>
    </source>
</evidence>
<dbReference type="AlphaFoldDB" id="A0A418KM67"/>
<dbReference type="Pfam" id="PF03852">
    <property type="entry name" value="Vsr"/>
    <property type="match status" value="1"/>
</dbReference>
<evidence type="ECO:0000256" key="2">
    <source>
        <dbReference type="ARBA" id="ARBA00022759"/>
    </source>
</evidence>
<comment type="caution">
    <text evidence="8">The sequence shown here is derived from an EMBL/GenBank/DDBJ whole genome shotgun (WGS) entry which is preliminary data.</text>
</comment>
<evidence type="ECO:0000256" key="4">
    <source>
        <dbReference type="ARBA" id="ARBA00022801"/>
    </source>
</evidence>
<protein>
    <submittedName>
        <fullName evidence="8">Very short patch repair endonuclease</fullName>
    </submittedName>
</protein>
<reference evidence="8 9" key="1">
    <citation type="submission" date="2018-09" db="EMBL/GenBank/DDBJ databases">
        <title>Isolation, diversity and antifungal activity of actinobacteria from wheat.</title>
        <authorList>
            <person name="Han C."/>
        </authorList>
    </citation>
    <scope>NUCLEOTIDE SEQUENCE [LARGE SCALE GENOMIC DNA]</scope>
    <source>
        <strain evidence="8 9">NEAU-YY265</strain>
    </source>
</reference>
<keyword evidence="4" id="KW-0378">Hydrolase</keyword>
<dbReference type="Gene3D" id="3.40.960.10">
    <property type="entry name" value="VSR Endonuclease"/>
    <property type="match status" value="1"/>
</dbReference>
<organism evidence="8 9">
    <name type="scientific">Jiangella rhizosphaerae</name>
    <dbReference type="NCBI Taxonomy" id="2293569"/>
    <lineage>
        <taxon>Bacteria</taxon>
        <taxon>Bacillati</taxon>
        <taxon>Actinomycetota</taxon>
        <taxon>Actinomycetes</taxon>
        <taxon>Jiangellales</taxon>
        <taxon>Jiangellaceae</taxon>
        <taxon>Jiangella</taxon>
    </lineage>
</organism>
<accession>A0A418KM67</accession>
<keyword evidence="9" id="KW-1185">Reference proteome</keyword>
<evidence type="ECO:0000256" key="6">
    <source>
        <dbReference type="ARBA" id="ARBA00029466"/>
    </source>
</evidence>
<sequence>MATPTTPSDEERARRRAEARAKGLHPAPLDEGRSRNMQANRRRDTGPERALRSALHQAGYRYRCDLLIDLPGGVRVRPDIVFTKRLVAVFVDGCFWHSCPEHGRQPTTNAYYWSPKLQRNRDRDERNNTALSAAGWTVVRLWEHEPLEQALDKVKQVL</sequence>
<dbReference type="CDD" id="cd00221">
    <property type="entry name" value="Vsr"/>
    <property type="match status" value="1"/>
</dbReference>